<evidence type="ECO:0000256" key="8">
    <source>
        <dbReference type="ARBA" id="ARBA00023136"/>
    </source>
</evidence>
<keyword evidence="3" id="KW-0813">Transport</keyword>
<dbReference type="GO" id="GO:0043190">
    <property type="term" value="C:ATP-binding cassette (ABC) transporter complex"/>
    <property type="evidence" value="ECO:0007669"/>
    <property type="project" value="TreeGrafter"/>
</dbReference>
<dbReference type="STRING" id="1423739.FC85_GL002932"/>
<evidence type="ECO:0000313" key="10">
    <source>
        <dbReference type="EMBL" id="KRL66086.1"/>
    </source>
</evidence>
<dbReference type="GO" id="GO:0016887">
    <property type="term" value="F:ATP hydrolysis activity"/>
    <property type="evidence" value="ECO:0007669"/>
    <property type="project" value="InterPro"/>
</dbReference>
<accession>A0A0R1S957</accession>
<feature type="domain" description="ABC transporter" evidence="9">
    <location>
        <begin position="1"/>
        <end position="218"/>
    </location>
</feature>
<evidence type="ECO:0000313" key="11">
    <source>
        <dbReference type="Proteomes" id="UP000052013"/>
    </source>
</evidence>
<keyword evidence="8" id="KW-0472">Membrane</keyword>
<reference evidence="10 11" key="1">
    <citation type="journal article" date="2015" name="Genome Announc.">
        <title>Expanding the biotechnology potential of lactobacilli through comparative genomics of 213 strains and associated genera.</title>
        <authorList>
            <person name="Sun Z."/>
            <person name="Harris H.M."/>
            <person name="McCann A."/>
            <person name="Guo C."/>
            <person name="Argimon S."/>
            <person name="Zhang W."/>
            <person name="Yang X."/>
            <person name="Jeffery I.B."/>
            <person name="Cooney J.C."/>
            <person name="Kagawa T.F."/>
            <person name="Liu W."/>
            <person name="Song Y."/>
            <person name="Salvetti E."/>
            <person name="Wrobel A."/>
            <person name="Rasinkangas P."/>
            <person name="Parkhill J."/>
            <person name="Rea M.C."/>
            <person name="O'Sullivan O."/>
            <person name="Ritari J."/>
            <person name="Douillard F.P."/>
            <person name="Paul Ross R."/>
            <person name="Yang R."/>
            <person name="Briner A.E."/>
            <person name="Felis G.E."/>
            <person name="de Vos W.M."/>
            <person name="Barrangou R."/>
            <person name="Klaenhammer T.R."/>
            <person name="Caufield P.W."/>
            <person name="Cui Y."/>
            <person name="Zhang H."/>
            <person name="O'Toole P.W."/>
        </authorList>
    </citation>
    <scope>NUCLEOTIDE SEQUENCE [LARGE SCALE GENOMIC DNA]</scope>
    <source>
        <strain evidence="10 11">DSM 14421</strain>
    </source>
</reference>
<dbReference type="Gene3D" id="3.40.50.300">
    <property type="entry name" value="P-loop containing nucleotide triphosphate hydrolases"/>
    <property type="match status" value="1"/>
</dbReference>
<name>A0A0R1S957_9LACO</name>
<evidence type="ECO:0000256" key="2">
    <source>
        <dbReference type="ARBA" id="ARBA00005417"/>
    </source>
</evidence>
<evidence type="ECO:0000256" key="6">
    <source>
        <dbReference type="ARBA" id="ARBA00022840"/>
    </source>
</evidence>
<dbReference type="CDD" id="cd00267">
    <property type="entry name" value="ABC_ATPase"/>
    <property type="match status" value="1"/>
</dbReference>
<keyword evidence="4" id="KW-1003">Cell membrane</keyword>
<dbReference type="PATRIC" id="fig|1423739.3.peg.3050"/>
<dbReference type="InterPro" id="IPR027417">
    <property type="entry name" value="P-loop_NTPase"/>
</dbReference>
<gene>
    <name evidence="10" type="ORF">FC85_GL002932</name>
</gene>
<dbReference type="GO" id="GO:0042626">
    <property type="term" value="F:ATPase-coupled transmembrane transporter activity"/>
    <property type="evidence" value="ECO:0007669"/>
    <property type="project" value="TreeGrafter"/>
</dbReference>
<evidence type="ECO:0000256" key="4">
    <source>
        <dbReference type="ARBA" id="ARBA00022475"/>
    </source>
</evidence>
<evidence type="ECO:0000256" key="5">
    <source>
        <dbReference type="ARBA" id="ARBA00022741"/>
    </source>
</evidence>
<keyword evidence="5" id="KW-0547">Nucleotide-binding</keyword>
<comment type="caution">
    <text evidence="10">The sequence shown here is derived from an EMBL/GenBank/DDBJ whole genome shotgun (WGS) entry which is preliminary data.</text>
</comment>
<dbReference type="PANTHER" id="PTHR43553:SF27">
    <property type="entry name" value="ENERGY-COUPLING FACTOR TRANSPORTER ATP-BINDING PROTEIN ECFA2"/>
    <property type="match status" value="1"/>
</dbReference>
<dbReference type="RefSeq" id="WP_057864491.1">
    <property type="nucleotide sequence ID" value="NZ_AZEY01000050.1"/>
</dbReference>
<organism evidence="10 11">
    <name type="scientific">Lentilactobacillus diolivorans DSM 14421</name>
    <dbReference type="NCBI Taxonomy" id="1423739"/>
    <lineage>
        <taxon>Bacteria</taxon>
        <taxon>Bacillati</taxon>
        <taxon>Bacillota</taxon>
        <taxon>Bacilli</taxon>
        <taxon>Lactobacillales</taxon>
        <taxon>Lactobacillaceae</taxon>
        <taxon>Lentilactobacillus</taxon>
    </lineage>
</organism>
<keyword evidence="6" id="KW-0067">ATP-binding</keyword>
<evidence type="ECO:0000256" key="1">
    <source>
        <dbReference type="ARBA" id="ARBA00004202"/>
    </source>
</evidence>
<dbReference type="InterPro" id="IPR003439">
    <property type="entry name" value="ABC_transporter-like_ATP-bd"/>
</dbReference>
<evidence type="ECO:0000256" key="3">
    <source>
        <dbReference type="ARBA" id="ARBA00022448"/>
    </source>
</evidence>
<dbReference type="Proteomes" id="UP000052013">
    <property type="component" value="Unassembled WGS sequence"/>
</dbReference>
<evidence type="ECO:0000259" key="9">
    <source>
        <dbReference type="PROSITE" id="PS50893"/>
    </source>
</evidence>
<dbReference type="InterPro" id="IPR003593">
    <property type="entry name" value="AAA+_ATPase"/>
</dbReference>
<dbReference type="EMBL" id="AZEY01000050">
    <property type="protein sequence ID" value="KRL66086.1"/>
    <property type="molecule type" value="Genomic_DNA"/>
</dbReference>
<dbReference type="PANTHER" id="PTHR43553">
    <property type="entry name" value="HEAVY METAL TRANSPORTER"/>
    <property type="match status" value="1"/>
</dbReference>
<proteinExistence type="inferred from homology"/>
<sequence length="225" mass="25896">MEIKDFTYTLPDKRQLYDHLNAHFEDDKVNILLGPNGVGKTTLLDFISTVKPRDLSSFEGFPAFKQIAYQIQGVPFIYEATVYNTIKMVMDIQTPNNRFTKADLPDVLQKVADVKYGKLSGGQRQLVIIDAFSRLNRQLYLFDEPESGLDPRMAQVVMQRIQQLNSEGKKIILTSHQFQNINNDHYHLLFLKDGKIRFEGSPSEFLKREGTSDLVQAYIKTDEDQ</sequence>
<dbReference type="SMART" id="SM00382">
    <property type="entry name" value="AAA"/>
    <property type="match status" value="1"/>
</dbReference>
<dbReference type="InterPro" id="IPR050095">
    <property type="entry name" value="ECF_ABC_transporter_ATP-bd"/>
</dbReference>
<dbReference type="GO" id="GO:0005524">
    <property type="term" value="F:ATP binding"/>
    <property type="evidence" value="ECO:0007669"/>
    <property type="project" value="UniProtKB-KW"/>
</dbReference>
<dbReference type="Pfam" id="PF00005">
    <property type="entry name" value="ABC_tran"/>
    <property type="match status" value="1"/>
</dbReference>
<dbReference type="AlphaFoldDB" id="A0A0R1S957"/>
<dbReference type="SUPFAM" id="SSF52540">
    <property type="entry name" value="P-loop containing nucleoside triphosphate hydrolases"/>
    <property type="match status" value="1"/>
</dbReference>
<keyword evidence="7" id="KW-1278">Translocase</keyword>
<evidence type="ECO:0000256" key="7">
    <source>
        <dbReference type="ARBA" id="ARBA00022967"/>
    </source>
</evidence>
<protein>
    <submittedName>
        <fullName evidence="10">ABC superfamily ATP binding cassette transporter, ABC protein</fullName>
    </submittedName>
</protein>
<comment type="subcellular location">
    <subcellularLocation>
        <location evidence="1">Cell membrane</location>
        <topology evidence="1">Peripheral membrane protein</topology>
    </subcellularLocation>
</comment>
<dbReference type="PROSITE" id="PS50893">
    <property type="entry name" value="ABC_TRANSPORTER_2"/>
    <property type="match status" value="1"/>
</dbReference>
<comment type="similarity">
    <text evidence="2">Belongs to the ABC transporter superfamily.</text>
</comment>